<feature type="transmembrane region" description="Helical" evidence="1">
    <location>
        <begin position="29"/>
        <end position="47"/>
    </location>
</feature>
<protein>
    <submittedName>
        <fullName evidence="2">Uncharacterized protein</fullName>
    </submittedName>
</protein>
<gene>
    <name evidence="2" type="ORF">M0651_01460</name>
</gene>
<evidence type="ECO:0000313" key="2">
    <source>
        <dbReference type="EMBL" id="MCK8485838.1"/>
    </source>
</evidence>
<accession>A0A9X2BNA2</accession>
<name>A0A9X2BNA2_9BACL</name>
<keyword evidence="3" id="KW-1185">Reference proteome</keyword>
<evidence type="ECO:0000256" key="1">
    <source>
        <dbReference type="SAM" id="Phobius"/>
    </source>
</evidence>
<evidence type="ECO:0000313" key="3">
    <source>
        <dbReference type="Proteomes" id="UP001139534"/>
    </source>
</evidence>
<keyword evidence="1" id="KW-1133">Transmembrane helix</keyword>
<keyword evidence="1" id="KW-0812">Transmembrane</keyword>
<dbReference type="RefSeq" id="WP_248550315.1">
    <property type="nucleotide sequence ID" value="NZ_JALPRK010000001.1"/>
</dbReference>
<dbReference type="EMBL" id="JALPRK010000001">
    <property type="protein sequence ID" value="MCK8485838.1"/>
    <property type="molecule type" value="Genomic_DNA"/>
</dbReference>
<dbReference type="Proteomes" id="UP001139534">
    <property type="component" value="Unassembled WGS sequence"/>
</dbReference>
<keyword evidence="1" id="KW-0472">Membrane</keyword>
<organism evidence="2 3">
    <name type="scientific">Paenibacillus mellifer</name>
    <dbReference type="NCBI Taxonomy" id="2937794"/>
    <lineage>
        <taxon>Bacteria</taxon>
        <taxon>Bacillati</taxon>
        <taxon>Bacillota</taxon>
        <taxon>Bacilli</taxon>
        <taxon>Bacillales</taxon>
        <taxon>Paenibacillaceae</taxon>
        <taxon>Paenibacillus</taxon>
    </lineage>
</organism>
<reference evidence="2" key="1">
    <citation type="submission" date="2022-04" db="EMBL/GenBank/DDBJ databases">
        <authorList>
            <person name="Seo M.-J."/>
        </authorList>
    </citation>
    <scope>NUCLEOTIDE SEQUENCE</scope>
    <source>
        <strain evidence="2">MBLB2552</strain>
    </source>
</reference>
<proteinExistence type="predicted"/>
<sequence>MTNTGFSLTYNENTGLFQAGVHAAAEPPLVFWISRYCIGLVLSVWLFRRL</sequence>
<dbReference type="AlphaFoldDB" id="A0A9X2BNA2"/>
<comment type="caution">
    <text evidence="2">The sequence shown here is derived from an EMBL/GenBank/DDBJ whole genome shotgun (WGS) entry which is preliminary data.</text>
</comment>